<evidence type="ECO:0000313" key="1">
    <source>
        <dbReference type="EMBL" id="KKQ78568.1"/>
    </source>
</evidence>
<reference evidence="1 2" key="1">
    <citation type="journal article" date="2015" name="Nature">
        <title>rRNA introns, odd ribosomes, and small enigmatic genomes across a large radiation of phyla.</title>
        <authorList>
            <person name="Brown C.T."/>
            <person name="Hug L.A."/>
            <person name="Thomas B.C."/>
            <person name="Sharon I."/>
            <person name="Castelle C.J."/>
            <person name="Singh A."/>
            <person name="Wilkins M.J."/>
            <person name="Williams K.H."/>
            <person name="Banfield J.F."/>
        </authorList>
    </citation>
    <scope>NUCLEOTIDE SEQUENCE [LARGE SCALE GENOMIC DNA]</scope>
</reference>
<proteinExistence type="predicted"/>
<evidence type="ECO:0000313" key="2">
    <source>
        <dbReference type="Proteomes" id="UP000034324"/>
    </source>
</evidence>
<name>A0A0G0KFZ7_9BACT</name>
<accession>A0A0G0KFZ7</accession>
<gene>
    <name evidence="1" type="ORF">US99_C0017G0001</name>
</gene>
<comment type="caution">
    <text evidence="1">The sequence shown here is derived from an EMBL/GenBank/DDBJ whole genome shotgun (WGS) entry which is preliminary data.</text>
</comment>
<dbReference type="Proteomes" id="UP000034324">
    <property type="component" value="Unassembled WGS sequence"/>
</dbReference>
<organism evidence="1 2">
    <name type="scientific">Candidatus Daviesbacteria bacterium GW2011_GWF2_38_6</name>
    <dbReference type="NCBI Taxonomy" id="1618432"/>
    <lineage>
        <taxon>Bacteria</taxon>
        <taxon>Candidatus Daviesiibacteriota</taxon>
    </lineage>
</organism>
<sequence>PSSLVGQWFNFSKEVFFKATDEEKKEVEVKF</sequence>
<protein>
    <submittedName>
        <fullName evidence="1">Uncharacterized protein</fullName>
    </submittedName>
</protein>
<dbReference type="EMBL" id="LBVC01000017">
    <property type="protein sequence ID" value="KKQ78568.1"/>
    <property type="molecule type" value="Genomic_DNA"/>
</dbReference>
<dbReference type="AlphaFoldDB" id="A0A0G0KFZ7"/>
<feature type="non-terminal residue" evidence="1">
    <location>
        <position position="1"/>
    </location>
</feature>